<dbReference type="Gene3D" id="1.10.260.40">
    <property type="entry name" value="lambda repressor-like DNA-binding domains"/>
    <property type="match status" value="1"/>
</dbReference>
<dbReference type="InterPro" id="IPR010982">
    <property type="entry name" value="Lambda_DNA-bd_dom_sf"/>
</dbReference>
<dbReference type="RefSeq" id="WP_129561768.1">
    <property type="nucleotide sequence ID" value="NZ_CADIKL010000076.1"/>
</dbReference>
<dbReference type="Proteomes" id="UP000494119">
    <property type="component" value="Unassembled WGS sequence"/>
</dbReference>
<reference evidence="1 2" key="1">
    <citation type="submission" date="2020-04" db="EMBL/GenBank/DDBJ databases">
        <authorList>
            <person name="De Canck E."/>
        </authorList>
    </citation>
    <scope>NUCLEOTIDE SEQUENCE [LARGE SCALE GENOMIC DNA]</scope>
    <source>
        <strain evidence="1 2">LMG 28688</strain>
    </source>
</reference>
<organism evidence="1 2">
    <name type="scientific">Paraburkholderia caffeinitolerans</name>
    <dbReference type="NCBI Taxonomy" id="1723730"/>
    <lineage>
        <taxon>Bacteria</taxon>
        <taxon>Pseudomonadati</taxon>
        <taxon>Pseudomonadota</taxon>
        <taxon>Betaproteobacteria</taxon>
        <taxon>Burkholderiales</taxon>
        <taxon>Burkholderiaceae</taxon>
        <taxon>Paraburkholderia</taxon>
    </lineage>
</organism>
<protein>
    <submittedName>
        <fullName evidence="1">Uncharacterized protein</fullName>
    </submittedName>
</protein>
<dbReference type="GO" id="GO:0003677">
    <property type="term" value="F:DNA binding"/>
    <property type="evidence" value="ECO:0007669"/>
    <property type="project" value="InterPro"/>
</dbReference>
<dbReference type="EMBL" id="CADIKL010000076">
    <property type="protein sequence ID" value="CAB3810098.1"/>
    <property type="molecule type" value="Genomic_DNA"/>
</dbReference>
<sequence length="154" mass="17305">MSLGENVRHIRQLLGWSRSDMLRRLAPHASGRERARISQQVYQLERRASRRSDLLLSISEVFGIAPNILLNHDLTGLTLAEVKLLRPDADAPMPGELLALTSRFAAASDEARVIIDKVFAVDRDYPQLIGKLLIMVDVFLDGRVPRRGRGRIAE</sequence>
<gene>
    <name evidence="1" type="ORF">LMG28688_07152</name>
</gene>
<proteinExistence type="predicted"/>
<evidence type="ECO:0000313" key="2">
    <source>
        <dbReference type="Proteomes" id="UP000494119"/>
    </source>
</evidence>
<accession>A0A6J5H708</accession>
<name>A0A6J5H708_9BURK</name>
<keyword evidence="2" id="KW-1185">Reference proteome</keyword>
<dbReference type="AlphaFoldDB" id="A0A6J5H708"/>
<evidence type="ECO:0000313" key="1">
    <source>
        <dbReference type="EMBL" id="CAB3810098.1"/>
    </source>
</evidence>